<comment type="caution">
    <text evidence="3">The sequence shown here is derived from an EMBL/GenBank/DDBJ whole genome shotgun (WGS) entry which is preliminary data.</text>
</comment>
<evidence type="ECO:0000259" key="2">
    <source>
        <dbReference type="PROSITE" id="PS51462"/>
    </source>
</evidence>
<feature type="region of interest" description="Disordered" evidence="1">
    <location>
        <begin position="263"/>
        <end position="283"/>
    </location>
</feature>
<evidence type="ECO:0000313" key="4">
    <source>
        <dbReference type="Proteomes" id="UP000641137"/>
    </source>
</evidence>
<organism evidence="3 4">
    <name type="scientific">Limoniibacter endophyticus</name>
    <dbReference type="NCBI Taxonomy" id="1565040"/>
    <lineage>
        <taxon>Bacteria</taxon>
        <taxon>Pseudomonadati</taxon>
        <taxon>Pseudomonadota</taxon>
        <taxon>Alphaproteobacteria</taxon>
        <taxon>Hyphomicrobiales</taxon>
        <taxon>Bartonellaceae</taxon>
        <taxon>Limoniibacter</taxon>
    </lineage>
</organism>
<sequence>MPNPYSTPSFINEAFREWYVYSGTQCLGYVPFSISAFLVRQGLLVENGTRLELSGKHETAQNLSCRLEDVRDALCREGLIVPHRCEAMDVCYSSTSSPIAKVDRSALRILGLWATKVHVNGFVKDLSSGRAYIWLSQRSDAANAAPGHWDTLVAGGKASGVSMLQTAIKEGWEEAGIAEEHMRRLAPRGRIPVVYFSKQGMHRELLVSYDLSLPADFKPECHDGEVQDFLRIEATRLRMESDPALPIKFSSRMVLDHHLNGNARRQEQLSQDNLTSLPASQIS</sequence>
<evidence type="ECO:0000313" key="3">
    <source>
        <dbReference type="EMBL" id="GHC78028.1"/>
    </source>
</evidence>
<dbReference type="AlphaFoldDB" id="A0A8J3DQT3"/>
<dbReference type="Gene3D" id="3.90.79.10">
    <property type="entry name" value="Nucleoside Triphosphate Pyrophosphohydrolase"/>
    <property type="match status" value="1"/>
</dbReference>
<reference evidence="3" key="2">
    <citation type="submission" date="2020-09" db="EMBL/GenBank/DDBJ databases">
        <authorList>
            <person name="Sun Q."/>
            <person name="Kim S."/>
        </authorList>
    </citation>
    <scope>NUCLEOTIDE SEQUENCE</scope>
    <source>
        <strain evidence="3">KCTC 42097</strain>
    </source>
</reference>
<dbReference type="InterPro" id="IPR000086">
    <property type="entry name" value="NUDIX_hydrolase_dom"/>
</dbReference>
<dbReference type="Pfam" id="PF00293">
    <property type="entry name" value="NUDIX"/>
    <property type="match status" value="1"/>
</dbReference>
<proteinExistence type="predicted"/>
<feature type="compositionally biased region" description="Polar residues" evidence="1">
    <location>
        <begin position="268"/>
        <end position="283"/>
    </location>
</feature>
<dbReference type="CDD" id="cd03676">
    <property type="entry name" value="NUDIX_Tnr3_like"/>
    <property type="match status" value="1"/>
</dbReference>
<name>A0A8J3DQT3_9HYPH</name>
<dbReference type="GO" id="GO:0003824">
    <property type="term" value="F:catalytic activity"/>
    <property type="evidence" value="ECO:0007669"/>
    <property type="project" value="UniProtKB-ARBA"/>
</dbReference>
<keyword evidence="4" id="KW-1185">Reference proteome</keyword>
<reference evidence="3" key="1">
    <citation type="journal article" date="2014" name="Int. J. Syst. Evol. Microbiol.">
        <title>Complete genome sequence of Corynebacterium casei LMG S-19264T (=DSM 44701T), isolated from a smear-ripened cheese.</title>
        <authorList>
            <consortium name="US DOE Joint Genome Institute (JGI-PGF)"/>
            <person name="Walter F."/>
            <person name="Albersmeier A."/>
            <person name="Kalinowski J."/>
            <person name="Ruckert C."/>
        </authorList>
    </citation>
    <scope>NUCLEOTIDE SEQUENCE</scope>
    <source>
        <strain evidence="3">KCTC 42097</strain>
    </source>
</reference>
<dbReference type="InterPro" id="IPR015797">
    <property type="entry name" value="NUDIX_hydrolase-like_dom_sf"/>
</dbReference>
<protein>
    <recommendedName>
        <fullName evidence="2">Nudix hydrolase domain-containing protein</fullName>
    </recommendedName>
</protein>
<dbReference type="Proteomes" id="UP000641137">
    <property type="component" value="Unassembled WGS sequence"/>
</dbReference>
<accession>A0A8J3DQT3</accession>
<feature type="domain" description="Nudix hydrolase" evidence="2">
    <location>
        <begin position="114"/>
        <end position="255"/>
    </location>
</feature>
<gene>
    <name evidence="3" type="ORF">GCM10010136_29650</name>
</gene>
<dbReference type="EMBL" id="BMZO01000010">
    <property type="protein sequence ID" value="GHC78028.1"/>
    <property type="molecule type" value="Genomic_DNA"/>
</dbReference>
<dbReference type="RefSeq" id="WP_189491824.1">
    <property type="nucleotide sequence ID" value="NZ_BMZO01000010.1"/>
</dbReference>
<dbReference type="PROSITE" id="PS51462">
    <property type="entry name" value="NUDIX"/>
    <property type="match status" value="1"/>
</dbReference>
<evidence type="ECO:0000256" key="1">
    <source>
        <dbReference type="SAM" id="MobiDB-lite"/>
    </source>
</evidence>
<dbReference type="SUPFAM" id="SSF55811">
    <property type="entry name" value="Nudix"/>
    <property type="match status" value="1"/>
</dbReference>